<dbReference type="EMBL" id="ML978122">
    <property type="protein sequence ID" value="KAF2102906.1"/>
    <property type="molecule type" value="Genomic_DNA"/>
</dbReference>
<accession>A0A9P4IJT5</accession>
<evidence type="ECO:0008006" key="4">
    <source>
        <dbReference type="Google" id="ProtNLM"/>
    </source>
</evidence>
<sequence length="365" mass="39320">MSSAPVEELQTPPATPPNKFLETKMPEPTTPSNAALRALTRLNIQDAEGEYTSPESRQSRPYAPRCATDPSTTASPPQPPRSPRNRSPLSRSHNRSQSTNSPLMAPPMVRAHSSPSYMTSSNARSTSPLRSPRRVRSPFRIPTEDEPSVVASPSAMYDIEVISEDSELDLTPRALTADKPIQTYLSPSPSLSPHFTINPGNTFPGSRRRRPASPLHQVANATFPSSSNSAEKSSAQSSPLLGPAKFNESFPGEIPLRHARSFSSSSVPSTPTSARSRSPSISSLETIPDTPDAEEAAAEADRIARLRAPSDGEGGGIRRGSLDIPGQRSGAVGFGFGTAKDKRKRWSVCGAESRRDLDLETIWED</sequence>
<feature type="compositionally biased region" description="Basic and acidic residues" evidence="1">
    <location>
        <begin position="299"/>
        <end position="310"/>
    </location>
</feature>
<feature type="region of interest" description="Disordered" evidence="1">
    <location>
        <begin position="1"/>
        <end position="152"/>
    </location>
</feature>
<feature type="compositionally biased region" description="Low complexity" evidence="1">
    <location>
        <begin position="261"/>
        <end position="283"/>
    </location>
</feature>
<proteinExistence type="predicted"/>
<comment type="caution">
    <text evidence="2">The sequence shown here is derived from an EMBL/GenBank/DDBJ whole genome shotgun (WGS) entry which is preliminary data.</text>
</comment>
<name>A0A9P4IJT5_9PEZI</name>
<protein>
    <recommendedName>
        <fullName evidence="4">Basic proline-rich protein</fullName>
    </recommendedName>
</protein>
<feature type="compositionally biased region" description="Polar residues" evidence="1">
    <location>
        <begin position="113"/>
        <end position="123"/>
    </location>
</feature>
<evidence type="ECO:0000256" key="1">
    <source>
        <dbReference type="SAM" id="MobiDB-lite"/>
    </source>
</evidence>
<feature type="compositionally biased region" description="Polar residues" evidence="1">
    <location>
        <begin position="183"/>
        <end position="204"/>
    </location>
</feature>
<dbReference type="AlphaFoldDB" id="A0A9P4IJT5"/>
<gene>
    <name evidence="2" type="ORF">NA57DRAFT_71890</name>
</gene>
<dbReference type="Proteomes" id="UP000799772">
    <property type="component" value="Unassembled WGS sequence"/>
</dbReference>
<keyword evidence="3" id="KW-1185">Reference proteome</keyword>
<dbReference type="OrthoDB" id="5400063at2759"/>
<evidence type="ECO:0000313" key="2">
    <source>
        <dbReference type="EMBL" id="KAF2102906.1"/>
    </source>
</evidence>
<organism evidence="2 3">
    <name type="scientific">Rhizodiscina lignyota</name>
    <dbReference type="NCBI Taxonomy" id="1504668"/>
    <lineage>
        <taxon>Eukaryota</taxon>
        <taxon>Fungi</taxon>
        <taxon>Dikarya</taxon>
        <taxon>Ascomycota</taxon>
        <taxon>Pezizomycotina</taxon>
        <taxon>Dothideomycetes</taxon>
        <taxon>Pleosporomycetidae</taxon>
        <taxon>Aulographales</taxon>
        <taxon>Rhizodiscinaceae</taxon>
        <taxon>Rhizodiscina</taxon>
    </lineage>
</organism>
<evidence type="ECO:0000313" key="3">
    <source>
        <dbReference type="Proteomes" id="UP000799772"/>
    </source>
</evidence>
<feature type="compositionally biased region" description="Low complexity" evidence="1">
    <location>
        <begin position="225"/>
        <end position="238"/>
    </location>
</feature>
<feature type="region of interest" description="Disordered" evidence="1">
    <location>
        <begin position="181"/>
        <end position="336"/>
    </location>
</feature>
<reference evidence="2" key="1">
    <citation type="journal article" date="2020" name="Stud. Mycol.">
        <title>101 Dothideomycetes genomes: a test case for predicting lifestyles and emergence of pathogens.</title>
        <authorList>
            <person name="Haridas S."/>
            <person name="Albert R."/>
            <person name="Binder M."/>
            <person name="Bloem J."/>
            <person name="Labutti K."/>
            <person name="Salamov A."/>
            <person name="Andreopoulos B."/>
            <person name="Baker S."/>
            <person name="Barry K."/>
            <person name="Bills G."/>
            <person name="Bluhm B."/>
            <person name="Cannon C."/>
            <person name="Castanera R."/>
            <person name="Culley D."/>
            <person name="Daum C."/>
            <person name="Ezra D."/>
            <person name="Gonzalez J."/>
            <person name="Henrissat B."/>
            <person name="Kuo A."/>
            <person name="Liang C."/>
            <person name="Lipzen A."/>
            <person name="Lutzoni F."/>
            <person name="Magnuson J."/>
            <person name="Mondo S."/>
            <person name="Nolan M."/>
            <person name="Ohm R."/>
            <person name="Pangilinan J."/>
            <person name="Park H.-J."/>
            <person name="Ramirez L."/>
            <person name="Alfaro M."/>
            <person name="Sun H."/>
            <person name="Tritt A."/>
            <person name="Yoshinaga Y."/>
            <person name="Zwiers L.-H."/>
            <person name="Turgeon B."/>
            <person name="Goodwin S."/>
            <person name="Spatafora J."/>
            <person name="Crous P."/>
            <person name="Grigoriev I."/>
        </authorList>
    </citation>
    <scope>NUCLEOTIDE SEQUENCE</scope>
    <source>
        <strain evidence="2">CBS 133067</strain>
    </source>
</reference>